<dbReference type="PANTHER" id="PTHR46268:SF22">
    <property type="entry name" value="SENSOR PROTEIN KDPD-RELATED"/>
    <property type="match status" value="1"/>
</dbReference>
<dbReference type="SUPFAM" id="SSF52402">
    <property type="entry name" value="Adenine nucleotide alpha hydrolases-like"/>
    <property type="match status" value="2"/>
</dbReference>
<feature type="domain" description="UspA" evidence="2">
    <location>
        <begin position="154"/>
        <end position="286"/>
    </location>
</feature>
<dbReference type="InterPro" id="IPR006016">
    <property type="entry name" value="UspA"/>
</dbReference>
<evidence type="ECO:0000256" key="1">
    <source>
        <dbReference type="ARBA" id="ARBA00008791"/>
    </source>
</evidence>
<feature type="domain" description="UspA" evidence="2">
    <location>
        <begin position="1"/>
        <end position="134"/>
    </location>
</feature>
<dbReference type="CDD" id="cd00293">
    <property type="entry name" value="USP-like"/>
    <property type="match status" value="2"/>
</dbReference>
<comment type="similarity">
    <text evidence="1">Belongs to the universal stress protein A family.</text>
</comment>
<proteinExistence type="inferred from homology"/>
<name>A0A8J8CJN4_9CYAN</name>
<gene>
    <name evidence="3" type="ORF">GS601_18080</name>
</gene>
<dbReference type="PANTHER" id="PTHR46268">
    <property type="entry name" value="STRESS RESPONSE PROTEIN NHAX"/>
    <property type="match status" value="1"/>
</dbReference>
<evidence type="ECO:0000313" key="4">
    <source>
        <dbReference type="Proteomes" id="UP000646053"/>
    </source>
</evidence>
<comment type="caution">
    <text evidence="3">The sequence shown here is derived from an EMBL/GenBank/DDBJ whole genome shotgun (WGS) entry which is preliminary data.</text>
</comment>
<accession>A0A8J8CJN4</accession>
<dbReference type="Proteomes" id="UP000646053">
    <property type="component" value="Unassembled WGS sequence"/>
</dbReference>
<evidence type="ECO:0000259" key="2">
    <source>
        <dbReference type="Pfam" id="PF00582"/>
    </source>
</evidence>
<protein>
    <submittedName>
        <fullName evidence="3">Universal stress protein</fullName>
    </submittedName>
</protein>
<reference evidence="3" key="1">
    <citation type="submission" date="2019-12" db="EMBL/GenBank/DDBJ databases">
        <title>High-Quality draft genome sequences of three cyanobacteria isolated from the limestone walls of the Old Cathedral of Coimbra.</title>
        <authorList>
            <person name="Tiago I."/>
            <person name="Soares F."/>
            <person name="Portugal A."/>
        </authorList>
    </citation>
    <scope>NUCLEOTIDE SEQUENCE</scope>
    <source>
        <strain evidence="3">A</strain>
    </source>
</reference>
<dbReference type="EMBL" id="WVIE01000026">
    <property type="protein sequence ID" value="NDJ19173.1"/>
    <property type="molecule type" value="Genomic_DNA"/>
</dbReference>
<sequence length="292" mass="32408">MFQRPLICTDFTDGLQRLVHFIPALAMGGMTQIVFLHVVPLVEKAGVPRADTEKMDRAQEQLAIALNDLPAGVDVKVEVQAGKAVDAIVQATKTYEADVILLGTQSRNLLTEKLFGSTTIALAKEANIPLFTIRPQLISTYTSEELNLRCQHLFRDVLLPYDDSDAAKYTAEQIKQLAQANGNHCIRSCFLCWVVEGGGRTALSAQDEQNFITQKLEPLRDQLQAVGIQTEIEVRHGNPMAELLMAAQELEISTIALSSNNVSPLLEWSSPSFANECVRRSMHPVLYFPFKR</sequence>
<dbReference type="RefSeq" id="WP_162424703.1">
    <property type="nucleotide sequence ID" value="NZ_WVIE01000026.1"/>
</dbReference>
<evidence type="ECO:0000313" key="3">
    <source>
        <dbReference type="EMBL" id="NDJ19173.1"/>
    </source>
</evidence>
<dbReference type="InterPro" id="IPR014729">
    <property type="entry name" value="Rossmann-like_a/b/a_fold"/>
</dbReference>
<keyword evidence="4" id="KW-1185">Reference proteome</keyword>
<dbReference type="AlphaFoldDB" id="A0A8J8CJN4"/>
<dbReference type="Gene3D" id="3.40.50.620">
    <property type="entry name" value="HUPs"/>
    <property type="match status" value="2"/>
</dbReference>
<organism evidence="3 4">
    <name type="scientific">Myxacorys almedinensis A</name>
    <dbReference type="NCBI Taxonomy" id="2690445"/>
    <lineage>
        <taxon>Bacteria</taxon>
        <taxon>Bacillati</taxon>
        <taxon>Cyanobacteriota</taxon>
        <taxon>Cyanophyceae</taxon>
        <taxon>Leptolyngbyales</taxon>
        <taxon>Leptolyngbyaceae</taxon>
        <taxon>Myxacorys</taxon>
        <taxon>Myxacorys almedinensis</taxon>
    </lineage>
</organism>
<dbReference type="Pfam" id="PF00582">
    <property type="entry name" value="Usp"/>
    <property type="match status" value="2"/>
</dbReference>